<evidence type="ECO:0000313" key="2">
    <source>
        <dbReference type="EMBL" id="QGU03385.1"/>
    </source>
</evidence>
<dbReference type="KEGG" id="ccoe:CETAM_00460"/>
<organism evidence="2 3">
    <name type="scientific">Corynebacterium comes</name>
    <dbReference type="NCBI Taxonomy" id="2675218"/>
    <lineage>
        <taxon>Bacteria</taxon>
        <taxon>Bacillati</taxon>
        <taxon>Actinomycetota</taxon>
        <taxon>Actinomycetes</taxon>
        <taxon>Mycobacteriales</taxon>
        <taxon>Corynebacteriaceae</taxon>
        <taxon>Corynebacterium</taxon>
    </lineage>
</organism>
<feature type="domain" description="Glutamine amidotransferase" evidence="1">
    <location>
        <begin position="4"/>
        <end position="127"/>
    </location>
</feature>
<accession>A0A6B8VWP7</accession>
<dbReference type="InterPro" id="IPR029062">
    <property type="entry name" value="Class_I_gatase-like"/>
</dbReference>
<dbReference type="PANTHER" id="PTHR42695">
    <property type="entry name" value="GLUTAMINE AMIDOTRANSFERASE YLR126C-RELATED"/>
    <property type="match status" value="1"/>
</dbReference>
<sequence length="190" mass="20989">MICFGGPYAAYDQDQFPFLREEVQFLRDAVDADIPVLGICLGSQILAEALGGRSRVGDHGLECGFIDVVAVTGQEQVTPELAGRYFSFHTDSIDLPPAAQLLAVSQRYPQAWRQGSAVAIQFHPDMSVDGIRDLLRIEETKIRQHGIDVEKLIAEVEENRALLQQGAEKVIGGWIDHTHEQAPVHTTEAR</sequence>
<dbReference type="InterPro" id="IPR044992">
    <property type="entry name" value="ChyE-like"/>
</dbReference>
<keyword evidence="2" id="KW-0315">Glutamine amidotransferase</keyword>
<dbReference type="PANTHER" id="PTHR42695:SF5">
    <property type="entry name" value="GLUTAMINE AMIDOTRANSFERASE YLR126C-RELATED"/>
    <property type="match status" value="1"/>
</dbReference>
<evidence type="ECO:0000259" key="1">
    <source>
        <dbReference type="Pfam" id="PF00117"/>
    </source>
</evidence>
<dbReference type="InterPro" id="IPR017926">
    <property type="entry name" value="GATASE"/>
</dbReference>
<evidence type="ECO:0000313" key="3">
    <source>
        <dbReference type="Proteomes" id="UP000425178"/>
    </source>
</evidence>
<dbReference type="Gene3D" id="3.40.50.880">
    <property type="match status" value="1"/>
</dbReference>
<dbReference type="Pfam" id="PF00117">
    <property type="entry name" value="GATase"/>
    <property type="match status" value="1"/>
</dbReference>
<protein>
    <submittedName>
        <fullName evidence="2">Glutamine amidotransferase</fullName>
    </submittedName>
</protein>
<dbReference type="SUPFAM" id="SSF52317">
    <property type="entry name" value="Class I glutamine amidotransferase-like"/>
    <property type="match status" value="1"/>
</dbReference>
<proteinExistence type="predicted"/>
<gene>
    <name evidence="2" type="ORF">CETAM_00460</name>
</gene>
<dbReference type="PROSITE" id="PS51273">
    <property type="entry name" value="GATASE_TYPE_1"/>
    <property type="match status" value="1"/>
</dbReference>
<dbReference type="AlphaFoldDB" id="A0A6B8VWP7"/>
<dbReference type="Proteomes" id="UP000425178">
    <property type="component" value="Chromosome"/>
</dbReference>
<reference evidence="2 3" key="1">
    <citation type="journal article" date="2021" name="Int. J. Syst. Evol. Microbiol.">
        <title>Classification of three corynebacterial strains isolated from a small paddock in North Rhine-Westphalia: proposal of &lt;i&gt;Corynebacterium kalinowskii&lt;/i&gt; sp. nov., &lt;i&gt;Corynebacterium comes&lt;/i&gt; sp. nov. and &lt;i&gt;Corynebacterium occultum&lt;/i&gt; sp. nov.</title>
        <authorList>
            <person name="Schaffert L."/>
            <person name="Ruwe M."/>
            <person name="Milse J."/>
            <person name="Hanuschka K."/>
            <person name="Ortseifen V."/>
            <person name="Droste J."/>
            <person name="Brandt D."/>
            <person name="Schl L."/>
            <person name="Kutter Y."/>
            <person name="Vinke S."/>
            <person name="Vieh P."/>
            <person name="Jacob L."/>
            <person name="L N.C."/>
            <person name="Schulte-Berndt E."/>
            <person name="Hain C."/>
            <person name="Linder M."/>
            <person name="Schmidt P."/>
            <person name="Wollenschl L."/>
            <person name="Luttermann T."/>
            <person name="Thieme E."/>
            <person name="Hassa J."/>
            <person name="Haak M."/>
            <person name="Wittchen M."/>
            <person name="Mentz A."/>
            <person name="Persicke M."/>
            <person name="Busche T."/>
            <person name="R C."/>
        </authorList>
    </citation>
    <scope>NUCLEOTIDE SEQUENCE [LARGE SCALE GENOMIC DNA]</scope>
    <source>
        <strain evidence="2 3">2019</strain>
    </source>
</reference>
<name>A0A6B8VWP7_9CORY</name>
<keyword evidence="3" id="KW-1185">Reference proteome</keyword>
<dbReference type="EMBL" id="CP046453">
    <property type="protein sequence ID" value="QGU03385.1"/>
    <property type="molecule type" value="Genomic_DNA"/>
</dbReference>
<dbReference type="GO" id="GO:0005829">
    <property type="term" value="C:cytosol"/>
    <property type="evidence" value="ECO:0007669"/>
    <property type="project" value="TreeGrafter"/>
</dbReference>